<organism evidence="1 2">
    <name type="scientific">Lentinus brumalis</name>
    <dbReference type="NCBI Taxonomy" id="2498619"/>
    <lineage>
        <taxon>Eukaryota</taxon>
        <taxon>Fungi</taxon>
        <taxon>Dikarya</taxon>
        <taxon>Basidiomycota</taxon>
        <taxon>Agaricomycotina</taxon>
        <taxon>Agaricomycetes</taxon>
        <taxon>Polyporales</taxon>
        <taxon>Polyporaceae</taxon>
        <taxon>Lentinus</taxon>
    </lineage>
</organism>
<dbReference type="AlphaFoldDB" id="A0A371CSG0"/>
<accession>A0A371CSG0</accession>
<evidence type="ECO:0000313" key="1">
    <source>
        <dbReference type="EMBL" id="RDX43228.1"/>
    </source>
</evidence>
<dbReference type="Proteomes" id="UP000256964">
    <property type="component" value="Unassembled WGS sequence"/>
</dbReference>
<proteinExistence type="predicted"/>
<sequence>MFTAAPRVPAVAEGMPPMESGGCDHQHRVRGSLSLAPVNGHASFAAEIENRRSRGRGRGGMAEIADNDLILSYLSASPLSSSDPPCLRPRHRYRYRHITVSSSTSSTPSLGLLRIPSISSPVLPLNIFSAPATLCRCSNAGLCTRVCGW</sequence>
<evidence type="ECO:0000313" key="2">
    <source>
        <dbReference type="Proteomes" id="UP000256964"/>
    </source>
</evidence>
<gene>
    <name evidence="1" type="ORF">OH76DRAFT_1232373</name>
</gene>
<dbReference type="EMBL" id="KZ857468">
    <property type="protein sequence ID" value="RDX43228.1"/>
    <property type="molecule type" value="Genomic_DNA"/>
</dbReference>
<keyword evidence="2" id="KW-1185">Reference proteome</keyword>
<name>A0A371CSG0_9APHY</name>
<protein>
    <submittedName>
        <fullName evidence="1">Uncharacterized protein</fullName>
    </submittedName>
</protein>
<reference evidence="1 2" key="1">
    <citation type="journal article" date="2018" name="Biotechnol. Biofuels">
        <title>Integrative visual omics of the white-rot fungus Polyporus brumalis exposes the biotechnological potential of its oxidative enzymes for delignifying raw plant biomass.</title>
        <authorList>
            <person name="Miyauchi S."/>
            <person name="Rancon A."/>
            <person name="Drula E."/>
            <person name="Hage H."/>
            <person name="Chaduli D."/>
            <person name="Favel A."/>
            <person name="Grisel S."/>
            <person name="Henrissat B."/>
            <person name="Herpoel-Gimbert I."/>
            <person name="Ruiz-Duenas F.J."/>
            <person name="Chevret D."/>
            <person name="Hainaut M."/>
            <person name="Lin J."/>
            <person name="Wang M."/>
            <person name="Pangilinan J."/>
            <person name="Lipzen A."/>
            <person name="Lesage-Meessen L."/>
            <person name="Navarro D."/>
            <person name="Riley R."/>
            <person name="Grigoriev I.V."/>
            <person name="Zhou S."/>
            <person name="Raouche S."/>
            <person name="Rosso M.N."/>
        </authorList>
    </citation>
    <scope>NUCLEOTIDE SEQUENCE [LARGE SCALE GENOMIC DNA]</scope>
    <source>
        <strain evidence="1 2">BRFM 1820</strain>
    </source>
</reference>